<proteinExistence type="predicted"/>
<dbReference type="RefSeq" id="WP_212997306.1">
    <property type="nucleotide sequence ID" value="NZ_BAAATW010000025.1"/>
</dbReference>
<dbReference type="NCBIfam" id="TIGR00254">
    <property type="entry name" value="GGDEF"/>
    <property type="match status" value="1"/>
</dbReference>
<dbReference type="InterPro" id="IPR029787">
    <property type="entry name" value="Nucleotide_cyclase"/>
</dbReference>
<feature type="domain" description="GGDEF" evidence="3">
    <location>
        <begin position="378"/>
        <end position="509"/>
    </location>
</feature>
<keyword evidence="1" id="KW-0812">Transmembrane</keyword>
<protein>
    <recommendedName>
        <fullName evidence="6">Diguanylate cyclase/phosphodiesterase</fullName>
    </recommendedName>
</protein>
<evidence type="ECO:0000259" key="2">
    <source>
        <dbReference type="PROSITE" id="PS50883"/>
    </source>
</evidence>
<dbReference type="Gene3D" id="3.20.20.450">
    <property type="entry name" value="EAL domain"/>
    <property type="match status" value="1"/>
</dbReference>
<keyword evidence="1" id="KW-0472">Membrane</keyword>
<feature type="transmembrane region" description="Helical" evidence="1">
    <location>
        <begin position="198"/>
        <end position="220"/>
    </location>
</feature>
<feature type="transmembrane region" description="Helical" evidence="1">
    <location>
        <begin position="172"/>
        <end position="191"/>
    </location>
</feature>
<feature type="transmembrane region" description="Helical" evidence="1">
    <location>
        <begin position="46"/>
        <end position="65"/>
    </location>
</feature>
<dbReference type="PROSITE" id="PS50887">
    <property type="entry name" value="GGDEF"/>
    <property type="match status" value="1"/>
</dbReference>
<evidence type="ECO:0008006" key="6">
    <source>
        <dbReference type="Google" id="ProtNLM"/>
    </source>
</evidence>
<dbReference type="SUPFAM" id="SSF141868">
    <property type="entry name" value="EAL domain-like"/>
    <property type="match status" value="1"/>
</dbReference>
<organism evidence="4 5">
    <name type="scientific">Winogradskya consettensis</name>
    <dbReference type="NCBI Taxonomy" id="113560"/>
    <lineage>
        <taxon>Bacteria</taxon>
        <taxon>Bacillati</taxon>
        <taxon>Actinomycetota</taxon>
        <taxon>Actinomycetes</taxon>
        <taxon>Micromonosporales</taxon>
        <taxon>Micromonosporaceae</taxon>
        <taxon>Winogradskya</taxon>
    </lineage>
</organism>
<dbReference type="SUPFAM" id="SSF55073">
    <property type="entry name" value="Nucleotide cyclase"/>
    <property type="match status" value="1"/>
</dbReference>
<name>A0A919SHM2_9ACTN</name>
<comment type="caution">
    <text evidence="4">The sequence shown here is derived from an EMBL/GenBank/DDBJ whole genome shotgun (WGS) entry which is preliminary data.</text>
</comment>
<evidence type="ECO:0000256" key="1">
    <source>
        <dbReference type="SAM" id="Phobius"/>
    </source>
</evidence>
<dbReference type="Pfam" id="PF00563">
    <property type="entry name" value="EAL"/>
    <property type="match status" value="1"/>
</dbReference>
<dbReference type="InterPro" id="IPR035919">
    <property type="entry name" value="EAL_sf"/>
</dbReference>
<dbReference type="Gene3D" id="3.30.70.270">
    <property type="match status" value="1"/>
</dbReference>
<dbReference type="PANTHER" id="PTHR44757">
    <property type="entry name" value="DIGUANYLATE CYCLASE DGCP"/>
    <property type="match status" value="1"/>
</dbReference>
<dbReference type="InterPro" id="IPR000160">
    <property type="entry name" value="GGDEF_dom"/>
</dbReference>
<gene>
    <name evidence="4" type="ORF">Aco04nite_24020</name>
</gene>
<dbReference type="PANTHER" id="PTHR44757:SF2">
    <property type="entry name" value="BIOFILM ARCHITECTURE MAINTENANCE PROTEIN MBAA"/>
    <property type="match status" value="1"/>
</dbReference>
<accession>A0A919SHM2</accession>
<dbReference type="CDD" id="cd01948">
    <property type="entry name" value="EAL"/>
    <property type="match status" value="1"/>
</dbReference>
<feature type="transmembrane region" description="Helical" evidence="1">
    <location>
        <begin position="103"/>
        <end position="124"/>
    </location>
</feature>
<evidence type="ECO:0000313" key="5">
    <source>
        <dbReference type="Proteomes" id="UP000680865"/>
    </source>
</evidence>
<dbReference type="SMART" id="SM00052">
    <property type="entry name" value="EAL"/>
    <property type="match status" value="1"/>
</dbReference>
<feature type="transmembrane region" description="Helical" evidence="1">
    <location>
        <begin position="131"/>
        <end position="152"/>
    </location>
</feature>
<dbReference type="Pfam" id="PF00990">
    <property type="entry name" value="GGDEF"/>
    <property type="match status" value="1"/>
</dbReference>
<reference evidence="4" key="1">
    <citation type="submission" date="2021-03" db="EMBL/GenBank/DDBJ databases">
        <title>Whole genome shotgun sequence of Actinoplanes consettensis NBRC 14913.</title>
        <authorList>
            <person name="Komaki H."/>
            <person name="Tamura T."/>
        </authorList>
    </citation>
    <scope>NUCLEOTIDE SEQUENCE</scope>
    <source>
        <strain evidence="4">NBRC 14913</strain>
    </source>
</reference>
<dbReference type="SMART" id="SM00267">
    <property type="entry name" value="GGDEF"/>
    <property type="match status" value="1"/>
</dbReference>
<dbReference type="EMBL" id="BOQP01000009">
    <property type="protein sequence ID" value="GIM71183.1"/>
    <property type="molecule type" value="Genomic_DNA"/>
</dbReference>
<dbReference type="AlphaFoldDB" id="A0A919SHM2"/>
<keyword evidence="5" id="KW-1185">Reference proteome</keyword>
<feature type="transmembrane region" description="Helical" evidence="1">
    <location>
        <begin position="272"/>
        <end position="290"/>
    </location>
</feature>
<evidence type="ECO:0000259" key="3">
    <source>
        <dbReference type="PROSITE" id="PS50887"/>
    </source>
</evidence>
<dbReference type="InterPro" id="IPR001633">
    <property type="entry name" value="EAL_dom"/>
</dbReference>
<dbReference type="InterPro" id="IPR043128">
    <property type="entry name" value="Rev_trsase/Diguanyl_cyclase"/>
</dbReference>
<feature type="domain" description="EAL" evidence="2">
    <location>
        <begin position="518"/>
        <end position="781"/>
    </location>
</feature>
<dbReference type="PROSITE" id="PS50883">
    <property type="entry name" value="EAL"/>
    <property type="match status" value="1"/>
</dbReference>
<feature type="transmembrane region" description="Helical" evidence="1">
    <location>
        <begin position="302"/>
        <end position="320"/>
    </location>
</feature>
<dbReference type="Proteomes" id="UP000680865">
    <property type="component" value="Unassembled WGS sequence"/>
</dbReference>
<evidence type="ECO:0000313" key="4">
    <source>
        <dbReference type="EMBL" id="GIM71183.1"/>
    </source>
</evidence>
<dbReference type="InterPro" id="IPR052155">
    <property type="entry name" value="Biofilm_reg_signaling"/>
</dbReference>
<feature type="transmembrane region" description="Helical" evidence="1">
    <location>
        <begin position="21"/>
        <end position="40"/>
    </location>
</feature>
<feature type="transmembrane region" description="Helical" evidence="1">
    <location>
        <begin position="72"/>
        <end position="91"/>
    </location>
</feature>
<sequence length="786" mass="84479">MADGQTTVRAGGPPGPARRWWLWYLCVAGAAAVVLPFLPWTSVRTALRLLGALAVIAALVAGLRVYRPRHPLGWYLLLSGIIYALFCDLVWPLPQSVGGMSDYAATGLFHLVTYPILACALMVLPGQGRRALRFAGYTETGIITSGAAVVWWTLLVDPYVLDPGRIPSQPHLVALPMLDMVIFALGLRLLLVGGTKSAAYVLLCAATAGLLVADSALFLSTINGGDLPVLSMASWMAANALLGSAALHPSMAVTQPAPSEDDALDDLGTARIYIVTVVATPIMTGIFLLHESAVDRVTAGDVIVPVGATALTAALVVTRMRQLNLVGRRRAVALEQSLGKQQELQDELRHHAQHDSLTGLPNRELLYERVTAALAAERPGALIVLDLDEFKEVNDRFGHAVGDELLVAATGRLQKLLPAGDLLARLDSDEFAILAHDGDAADCIRIGERVLSAMRSPFAVQGHELFATVSIGLRALDGDLLTGDVLRDAYLALHAAKAAGRDQMTLFDRALSEKKLAVSRTVERLRGAIDRDELIVYFQPLVRLADERMTGVEALIRWQPAGETMIAPDQFIPAAEDSGLIVPIGEWVLRRSCEVVAEWHRRRHAVVVSVNVSPRQLRETDFAAQVFSALRDSGLPASALILEITEGVLVASGMVTDQAIRHLETLRGHGVKVAVDDFGTGYSSLAYLRDLPIDHVKIDKSFMPGPATEPGSGGPDPTARTMVKAIIDLAAGLKLGTIAEGVETREQVELLRELGCDRAQGYYYARPLPADAAAKLLTNAEWGTRV</sequence>
<dbReference type="CDD" id="cd01949">
    <property type="entry name" value="GGDEF"/>
    <property type="match status" value="1"/>
</dbReference>
<keyword evidence="1" id="KW-1133">Transmembrane helix</keyword>